<keyword evidence="2" id="KW-0560">Oxidoreductase</keyword>
<dbReference type="PANTHER" id="PTHR43521">
    <property type="entry name" value="ALPHA-AMINOADIPIC SEMIALDEHYDE DEHYDROGENASE"/>
    <property type="match status" value="1"/>
</dbReference>
<organism evidence="5 6">
    <name type="scientific">Pseudocohnilembus persalinus</name>
    <name type="common">Ciliate</name>
    <dbReference type="NCBI Taxonomy" id="266149"/>
    <lineage>
        <taxon>Eukaryota</taxon>
        <taxon>Sar</taxon>
        <taxon>Alveolata</taxon>
        <taxon>Ciliophora</taxon>
        <taxon>Intramacronucleata</taxon>
        <taxon>Oligohymenophorea</taxon>
        <taxon>Scuticociliatia</taxon>
        <taxon>Philasterida</taxon>
        <taxon>Pseudocohnilembidae</taxon>
        <taxon>Pseudocohnilembus</taxon>
    </lineage>
</organism>
<dbReference type="Pfam" id="PF00171">
    <property type="entry name" value="Aldedh"/>
    <property type="match status" value="1"/>
</dbReference>
<dbReference type="InterPro" id="IPR015590">
    <property type="entry name" value="Aldehyde_DH_dom"/>
</dbReference>
<dbReference type="InterPro" id="IPR016163">
    <property type="entry name" value="Ald_DH_C"/>
</dbReference>
<dbReference type="SUPFAM" id="SSF53720">
    <property type="entry name" value="ALDH-like"/>
    <property type="match status" value="1"/>
</dbReference>
<dbReference type="PROSITE" id="PS00070">
    <property type="entry name" value="ALDEHYDE_DEHYDR_CYS"/>
    <property type="match status" value="1"/>
</dbReference>
<evidence type="ECO:0000256" key="3">
    <source>
        <dbReference type="ARBA" id="ARBA00023027"/>
    </source>
</evidence>
<dbReference type="InterPro" id="IPR016161">
    <property type="entry name" value="Ald_DH/histidinol_DH"/>
</dbReference>
<dbReference type="FunFam" id="3.40.605.10:FF:000019">
    <property type="entry name" value="probable aldehyde dehydrogenase"/>
    <property type="match status" value="1"/>
</dbReference>
<name>A0A0V0R2B5_PSEPJ</name>
<dbReference type="Gene3D" id="3.40.605.10">
    <property type="entry name" value="Aldehyde Dehydrogenase, Chain A, domain 1"/>
    <property type="match status" value="1"/>
</dbReference>
<dbReference type="AlphaFoldDB" id="A0A0V0R2B5"/>
<keyword evidence="6" id="KW-1185">Reference proteome</keyword>
<protein>
    <submittedName>
        <fullName evidence="5">Aldehyde/histidinol dehydrogenase</fullName>
    </submittedName>
</protein>
<dbReference type="GO" id="GO:0004029">
    <property type="term" value="F:aldehyde dehydrogenase (NAD+) activity"/>
    <property type="evidence" value="ECO:0007669"/>
    <property type="project" value="InterPro"/>
</dbReference>
<dbReference type="EMBL" id="LDAU01000060">
    <property type="protein sequence ID" value="KRX08655.1"/>
    <property type="molecule type" value="Genomic_DNA"/>
</dbReference>
<reference evidence="5 6" key="1">
    <citation type="journal article" date="2015" name="Sci. Rep.">
        <title>Genome of the facultative scuticociliatosis pathogen Pseudocohnilembus persalinus provides insight into its virulence through horizontal gene transfer.</title>
        <authorList>
            <person name="Xiong J."/>
            <person name="Wang G."/>
            <person name="Cheng J."/>
            <person name="Tian M."/>
            <person name="Pan X."/>
            <person name="Warren A."/>
            <person name="Jiang C."/>
            <person name="Yuan D."/>
            <person name="Miao W."/>
        </authorList>
    </citation>
    <scope>NUCLEOTIDE SEQUENCE [LARGE SCALE GENOMIC DNA]</scope>
    <source>
        <strain evidence="5">36N120E</strain>
    </source>
</reference>
<evidence type="ECO:0000313" key="5">
    <source>
        <dbReference type="EMBL" id="KRX08655.1"/>
    </source>
</evidence>
<evidence type="ECO:0000313" key="6">
    <source>
        <dbReference type="Proteomes" id="UP000054937"/>
    </source>
</evidence>
<dbReference type="InterPro" id="IPR016162">
    <property type="entry name" value="Ald_DH_N"/>
</dbReference>
<dbReference type="InterPro" id="IPR016160">
    <property type="entry name" value="Ald_DH_CS_CYS"/>
</dbReference>
<accession>A0A0V0R2B5</accession>
<evidence type="ECO:0000259" key="4">
    <source>
        <dbReference type="Pfam" id="PF00171"/>
    </source>
</evidence>
<dbReference type="OrthoDB" id="440325at2759"/>
<gene>
    <name evidence="5" type="ORF">PPERSA_03526</name>
</gene>
<dbReference type="Proteomes" id="UP000054937">
    <property type="component" value="Unassembled WGS sequence"/>
</dbReference>
<sequence>MKKKLKCHDLSIFVKSYDQGNNLFICFSVQIRGCKFSTKVPSWATIDPESLSESKPYKMENLIGGKWVSSSKTQQIVDPYNGGNFYQVPLIDNQQAQQVIELAKKVPKSGLHNPLRNPERYQMWGDINFKIAEGMRKPEIQHFFTRLTQRCMPKSYLQAQGEVVVTRKFFENFTGDNCRFLARGFIQPGDHTGQESIGYRWPYGPVALITPFNFPIEIPCLQLFGATLAGNRPMFKPDNKMALVMEQFFRFAIDCGMSPEELDFITSDNQTINNIVASDVFRVIQFTGSSKVAEHLSQITRGKVKIEDAGFDWKLYGPDVVDLDYAAWQADQDAYACSGQKCSAQSISFVHKNWVEAGLLQKVKDLAEQRTVDKLTIGPVITWTNEQLQEHCNKVLKIPGSKVLFGGKPLTQKHNIPSVYGSFEPTAIYVPLKEISNHYDLVTTEIFAPFQIITEYESEAELEQILDHLERMKHHLTCAVVSNDVRFQNKVLGSTVNGTTYAGSRARTTGAPQNHWFGPAGEPRGAGIGTPEAIKLVWTCHREIVKDIGPIPNGWTRPEQS</sequence>
<dbReference type="InParanoid" id="A0A0V0R2B5"/>
<dbReference type="Gene3D" id="3.40.309.10">
    <property type="entry name" value="Aldehyde Dehydrogenase, Chain A, domain 2"/>
    <property type="match status" value="1"/>
</dbReference>
<keyword evidence="3" id="KW-0520">NAD</keyword>
<proteinExistence type="inferred from homology"/>
<dbReference type="PANTHER" id="PTHR43521:SF7">
    <property type="entry name" value="DELTA-1-PYRROLINE-5-CARBOXYLATE DEHYDROGENASE 12A1, MITOCHONDRIAL"/>
    <property type="match status" value="1"/>
</dbReference>
<feature type="domain" description="Aldehyde dehydrogenase" evidence="4">
    <location>
        <begin position="67"/>
        <end position="509"/>
    </location>
</feature>
<comment type="caution">
    <text evidence="5">The sequence shown here is derived from an EMBL/GenBank/DDBJ whole genome shotgun (WGS) entry which is preliminary data.</text>
</comment>
<dbReference type="OMA" id="NGFRWPF"/>
<evidence type="ECO:0000256" key="1">
    <source>
        <dbReference type="ARBA" id="ARBA00009986"/>
    </source>
</evidence>
<dbReference type="InterPro" id="IPR044638">
    <property type="entry name" value="ALDH7A1-like"/>
</dbReference>
<comment type="similarity">
    <text evidence="1">Belongs to the aldehyde dehydrogenase family.</text>
</comment>
<evidence type="ECO:0000256" key="2">
    <source>
        <dbReference type="ARBA" id="ARBA00023002"/>
    </source>
</evidence>